<sequence>MAFLRFQCSSLQNGRRRGRLGCAAVQIAGRQHKERGGTDLLPAPGTQELAWARGEMLPVKRVWWPRPEERYFYDAPEALNERCLLFRGLEVIQGGQRPEEYSGDDVAWSGIAWPRMSEHKDGEVLRGRTQWERPTTVRSGPAWCRGYMTGVAVGDSDEMQ</sequence>
<keyword evidence="2" id="KW-1185">Reference proteome</keyword>
<dbReference type="AlphaFoldDB" id="A0AAV7W7D1"/>
<proteinExistence type="predicted"/>
<name>A0AAV7W7D1_PLEWA</name>
<evidence type="ECO:0000313" key="2">
    <source>
        <dbReference type="Proteomes" id="UP001066276"/>
    </source>
</evidence>
<accession>A0AAV7W7D1</accession>
<dbReference type="Proteomes" id="UP001066276">
    <property type="component" value="Chromosome 1_2"/>
</dbReference>
<protein>
    <submittedName>
        <fullName evidence="1">Uncharacterized protein</fullName>
    </submittedName>
</protein>
<gene>
    <name evidence="1" type="ORF">NDU88_004178</name>
</gene>
<comment type="caution">
    <text evidence="1">The sequence shown here is derived from an EMBL/GenBank/DDBJ whole genome shotgun (WGS) entry which is preliminary data.</text>
</comment>
<evidence type="ECO:0000313" key="1">
    <source>
        <dbReference type="EMBL" id="KAJ1208795.1"/>
    </source>
</evidence>
<reference evidence="1" key="1">
    <citation type="journal article" date="2022" name="bioRxiv">
        <title>Sequencing and chromosome-scale assembly of the giantPleurodeles waltlgenome.</title>
        <authorList>
            <person name="Brown T."/>
            <person name="Elewa A."/>
            <person name="Iarovenko S."/>
            <person name="Subramanian E."/>
            <person name="Araus A.J."/>
            <person name="Petzold A."/>
            <person name="Susuki M."/>
            <person name="Suzuki K.-i.T."/>
            <person name="Hayashi T."/>
            <person name="Toyoda A."/>
            <person name="Oliveira C."/>
            <person name="Osipova E."/>
            <person name="Leigh N.D."/>
            <person name="Simon A."/>
            <person name="Yun M.H."/>
        </authorList>
    </citation>
    <scope>NUCLEOTIDE SEQUENCE</scope>
    <source>
        <strain evidence="1">20211129_DDA</strain>
        <tissue evidence="1">Liver</tissue>
    </source>
</reference>
<organism evidence="1 2">
    <name type="scientific">Pleurodeles waltl</name>
    <name type="common">Iberian ribbed newt</name>
    <dbReference type="NCBI Taxonomy" id="8319"/>
    <lineage>
        <taxon>Eukaryota</taxon>
        <taxon>Metazoa</taxon>
        <taxon>Chordata</taxon>
        <taxon>Craniata</taxon>
        <taxon>Vertebrata</taxon>
        <taxon>Euteleostomi</taxon>
        <taxon>Amphibia</taxon>
        <taxon>Batrachia</taxon>
        <taxon>Caudata</taxon>
        <taxon>Salamandroidea</taxon>
        <taxon>Salamandridae</taxon>
        <taxon>Pleurodelinae</taxon>
        <taxon>Pleurodeles</taxon>
    </lineage>
</organism>
<dbReference type="EMBL" id="JANPWB010000002">
    <property type="protein sequence ID" value="KAJ1208795.1"/>
    <property type="molecule type" value="Genomic_DNA"/>
</dbReference>